<accession>A0A9D4LP51</accession>
<comment type="caution">
    <text evidence="1">The sequence shown here is derived from an EMBL/GenBank/DDBJ whole genome shotgun (WGS) entry which is preliminary data.</text>
</comment>
<reference evidence="1" key="2">
    <citation type="submission" date="2020-11" db="EMBL/GenBank/DDBJ databases">
        <authorList>
            <person name="McCartney M.A."/>
            <person name="Auch B."/>
            <person name="Kono T."/>
            <person name="Mallez S."/>
            <person name="Becker A."/>
            <person name="Gohl D.M."/>
            <person name="Silverstein K.A.T."/>
            <person name="Koren S."/>
            <person name="Bechman K.B."/>
            <person name="Herman A."/>
            <person name="Abrahante J.E."/>
            <person name="Garbe J."/>
        </authorList>
    </citation>
    <scope>NUCLEOTIDE SEQUENCE</scope>
    <source>
        <strain evidence="1">Duluth1</strain>
        <tissue evidence="1">Whole animal</tissue>
    </source>
</reference>
<name>A0A9D4LP51_DREPO</name>
<dbReference type="Proteomes" id="UP000828390">
    <property type="component" value="Unassembled WGS sequence"/>
</dbReference>
<gene>
    <name evidence="1" type="ORF">DPMN_024322</name>
</gene>
<organism evidence="1 2">
    <name type="scientific">Dreissena polymorpha</name>
    <name type="common">Zebra mussel</name>
    <name type="synonym">Mytilus polymorpha</name>
    <dbReference type="NCBI Taxonomy" id="45954"/>
    <lineage>
        <taxon>Eukaryota</taxon>
        <taxon>Metazoa</taxon>
        <taxon>Spiralia</taxon>
        <taxon>Lophotrochozoa</taxon>
        <taxon>Mollusca</taxon>
        <taxon>Bivalvia</taxon>
        <taxon>Autobranchia</taxon>
        <taxon>Heteroconchia</taxon>
        <taxon>Euheterodonta</taxon>
        <taxon>Imparidentia</taxon>
        <taxon>Neoheterodontei</taxon>
        <taxon>Myida</taxon>
        <taxon>Dreissenoidea</taxon>
        <taxon>Dreissenidae</taxon>
        <taxon>Dreissena</taxon>
    </lineage>
</organism>
<dbReference type="AlphaFoldDB" id="A0A9D4LP51"/>
<reference evidence="1" key="1">
    <citation type="journal article" date="2019" name="bioRxiv">
        <title>The Genome of the Zebra Mussel, Dreissena polymorpha: A Resource for Invasive Species Research.</title>
        <authorList>
            <person name="McCartney M.A."/>
            <person name="Auch B."/>
            <person name="Kono T."/>
            <person name="Mallez S."/>
            <person name="Zhang Y."/>
            <person name="Obille A."/>
            <person name="Becker A."/>
            <person name="Abrahante J.E."/>
            <person name="Garbe J."/>
            <person name="Badalamenti J.P."/>
            <person name="Herman A."/>
            <person name="Mangelson H."/>
            <person name="Liachko I."/>
            <person name="Sullivan S."/>
            <person name="Sone E.D."/>
            <person name="Koren S."/>
            <person name="Silverstein K.A.T."/>
            <person name="Beckman K.B."/>
            <person name="Gohl D.M."/>
        </authorList>
    </citation>
    <scope>NUCLEOTIDE SEQUENCE</scope>
    <source>
        <strain evidence="1">Duluth1</strain>
        <tissue evidence="1">Whole animal</tissue>
    </source>
</reference>
<proteinExistence type="predicted"/>
<evidence type="ECO:0000313" key="1">
    <source>
        <dbReference type="EMBL" id="KAH3861394.1"/>
    </source>
</evidence>
<sequence>MIITTSAINIRRQKYTRKIKDEDSNNSIQCHSWSKKEYPFRACYREQEPVGGKARAIDDRCKQAEKVAGDCGSHKRVWGGVEDSRLM</sequence>
<evidence type="ECO:0000313" key="2">
    <source>
        <dbReference type="Proteomes" id="UP000828390"/>
    </source>
</evidence>
<keyword evidence="2" id="KW-1185">Reference proteome</keyword>
<protein>
    <submittedName>
        <fullName evidence="1">Uncharacterized protein</fullName>
    </submittedName>
</protein>
<dbReference type="EMBL" id="JAIWYP010000002">
    <property type="protein sequence ID" value="KAH3861394.1"/>
    <property type="molecule type" value="Genomic_DNA"/>
</dbReference>